<gene>
    <name evidence="4" type="ORF">ANN_15231</name>
</gene>
<name>A0ABQ8SFT1_PERAM</name>
<dbReference type="PANTHER" id="PTHR21583:SF8">
    <property type="entry name" value="PROTEIN ELYS"/>
    <property type="match status" value="1"/>
</dbReference>
<comment type="caution">
    <text evidence="4">The sequence shown here is derived from an EMBL/GenBank/DDBJ whole genome shotgun (WGS) entry which is preliminary data.</text>
</comment>
<dbReference type="InterPro" id="IPR052620">
    <property type="entry name" value="ELYS/MEL-28_NucAsmblyFactor"/>
</dbReference>
<evidence type="ECO:0000256" key="1">
    <source>
        <dbReference type="ARBA" id="ARBA00004123"/>
    </source>
</evidence>
<evidence type="ECO:0000256" key="2">
    <source>
        <dbReference type="ARBA" id="ARBA00023242"/>
    </source>
</evidence>
<comment type="subcellular location">
    <subcellularLocation>
        <location evidence="1">Nucleus</location>
    </subcellularLocation>
</comment>
<protein>
    <recommendedName>
        <fullName evidence="3">ELYS-like domain-containing protein</fullName>
    </recommendedName>
</protein>
<evidence type="ECO:0000313" key="5">
    <source>
        <dbReference type="Proteomes" id="UP001148838"/>
    </source>
</evidence>
<reference evidence="4 5" key="1">
    <citation type="journal article" date="2022" name="Allergy">
        <title>Genome assembly and annotation of Periplaneta americana reveal a comprehensive cockroach allergen profile.</title>
        <authorList>
            <person name="Wang L."/>
            <person name="Xiong Q."/>
            <person name="Saelim N."/>
            <person name="Wang L."/>
            <person name="Nong W."/>
            <person name="Wan A.T."/>
            <person name="Shi M."/>
            <person name="Liu X."/>
            <person name="Cao Q."/>
            <person name="Hui J.H.L."/>
            <person name="Sookrung N."/>
            <person name="Leung T.F."/>
            <person name="Tungtrongchitr A."/>
            <person name="Tsui S.K.W."/>
        </authorList>
    </citation>
    <scope>NUCLEOTIDE SEQUENCE [LARGE SCALE GENOMIC DNA]</scope>
    <source>
        <strain evidence="4">PWHHKU_190912</strain>
    </source>
</reference>
<dbReference type="PANTHER" id="PTHR21583">
    <property type="entry name" value="ELYS PROTEIN"/>
    <property type="match status" value="1"/>
</dbReference>
<feature type="non-terminal residue" evidence="4">
    <location>
        <position position="1"/>
    </location>
</feature>
<feature type="domain" description="ELYS-like" evidence="3">
    <location>
        <begin position="5"/>
        <end position="129"/>
    </location>
</feature>
<keyword evidence="2" id="KW-0539">Nucleus</keyword>
<keyword evidence="5" id="KW-1185">Reference proteome</keyword>
<evidence type="ECO:0000313" key="4">
    <source>
        <dbReference type="EMBL" id="KAJ4432974.1"/>
    </source>
</evidence>
<dbReference type="Pfam" id="PF13934">
    <property type="entry name" value="ELYS"/>
    <property type="match status" value="1"/>
</dbReference>
<dbReference type="InterPro" id="IPR025151">
    <property type="entry name" value="ELYS_dom"/>
</dbReference>
<organism evidence="4 5">
    <name type="scientific">Periplaneta americana</name>
    <name type="common">American cockroach</name>
    <name type="synonym">Blatta americana</name>
    <dbReference type="NCBI Taxonomy" id="6978"/>
    <lineage>
        <taxon>Eukaryota</taxon>
        <taxon>Metazoa</taxon>
        <taxon>Ecdysozoa</taxon>
        <taxon>Arthropoda</taxon>
        <taxon>Hexapoda</taxon>
        <taxon>Insecta</taxon>
        <taxon>Pterygota</taxon>
        <taxon>Neoptera</taxon>
        <taxon>Polyneoptera</taxon>
        <taxon>Dictyoptera</taxon>
        <taxon>Blattodea</taxon>
        <taxon>Blattoidea</taxon>
        <taxon>Blattidae</taxon>
        <taxon>Blattinae</taxon>
        <taxon>Periplaneta</taxon>
    </lineage>
</organism>
<evidence type="ECO:0000259" key="3">
    <source>
        <dbReference type="Pfam" id="PF13934"/>
    </source>
</evidence>
<dbReference type="Proteomes" id="UP001148838">
    <property type="component" value="Unassembled WGS sequence"/>
</dbReference>
<sequence>YTATNNQFIKFPSAFRLTPSFIKITQALYLLDHQDYSAAIDMLLDPLVSMDDLKPWQHQCIIRAFLYQGQHQMALKYIRVQQPPLKDIEDIRLNLTVLLVNGLIHEAFQYQRQYCNEQNSRDLLQHFFSGKLLIHEHTLHQQL</sequence>
<accession>A0ABQ8SFT1</accession>
<dbReference type="EMBL" id="JAJSOF020000027">
    <property type="protein sequence ID" value="KAJ4432974.1"/>
    <property type="molecule type" value="Genomic_DNA"/>
</dbReference>
<proteinExistence type="predicted"/>